<sequence>VGLPAKSGVAGGILLVVPNVMGMMCWSPPLDKMGNSVKGIHFCHHSFGPLDYESLQQELALKETVWKKVSPESNEDISTTVDLVSLCNFHNYDNLRHFAKKLDPRREGGDQR</sequence>
<evidence type="ECO:0000313" key="5">
    <source>
        <dbReference type="EMBL" id="OWK00074.1"/>
    </source>
</evidence>
<dbReference type="InterPro" id="IPR015868">
    <property type="entry name" value="Glutaminase"/>
</dbReference>
<dbReference type="Pfam" id="PF04960">
    <property type="entry name" value="Glutaminase"/>
    <property type="match status" value="1"/>
</dbReference>
<feature type="non-terminal residue" evidence="5">
    <location>
        <position position="1"/>
    </location>
</feature>
<dbReference type="EC" id="3.5.1.2" evidence="2"/>
<dbReference type="Proteomes" id="UP000242450">
    <property type="component" value="Chromosome 33"/>
</dbReference>
<dbReference type="PANTHER" id="PTHR12544">
    <property type="entry name" value="GLUTAMINASE"/>
    <property type="match status" value="1"/>
</dbReference>
<dbReference type="Gene3D" id="3.40.710.10">
    <property type="entry name" value="DD-peptidase/beta-lactamase superfamily"/>
    <property type="match status" value="1"/>
</dbReference>
<gene>
    <name evidence="5" type="ORF">Celaphus_00015974</name>
</gene>
<organism evidence="5 6">
    <name type="scientific">Cervus elaphus hippelaphus</name>
    <name type="common">European red deer</name>
    <dbReference type="NCBI Taxonomy" id="46360"/>
    <lineage>
        <taxon>Eukaryota</taxon>
        <taxon>Metazoa</taxon>
        <taxon>Chordata</taxon>
        <taxon>Craniata</taxon>
        <taxon>Vertebrata</taxon>
        <taxon>Euteleostomi</taxon>
        <taxon>Mammalia</taxon>
        <taxon>Eutheria</taxon>
        <taxon>Laurasiatheria</taxon>
        <taxon>Artiodactyla</taxon>
        <taxon>Ruminantia</taxon>
        <taxon>Pecora</taxon>
        <taxon>Cervidae</taxon>
        <taxon>Cervinae</taxon>
        <taxon>Cervus</taxon>
    </lineage>
</organism>
<comment type="caution">
    <text evidence="5">The sequence shown here is derived from an EMBL/GenBank/DDBJ whole genome shotgun (WGS) entry which is preliminary data.</text>
</comment>
<feature type="non-terminal residue" evidence="5">
    <location>
        <position position="112"/>
    </location>
</feature>
<dbReference type="SUPFAM" id="SSF56601">
    <property type="entry name" value="beta-lactamase/transpeptidase-like"/>
    <property type="match status" value="1"/>
</dbReference>
<dbReference type="OrthoDB" id="9995210at2759"/>
<name>A0A212C2I9_CEREH</name>
<proteinExistence type="inferred from homology"/>
<dbReference type="GO" id="GO:0004359">
    <property type="term" value="F:glutaminase activity"/>
    <property type="evidence" value="ECO:0007669"/>
    <property type="project" value="UniProtKB-EC"/>
</dbReference>
<comment type="catalytic activity">
    <reaction evidence="4">
        <text>L-glutamine + H2O = L-glutamate + NH4(+)</text>
        <dbReference type="Rhea" id="RHEA:15889"/>
        <dbReference type="ChEBI" id="CHEBI:15377"/>
        <dbReference type="ChEBI" id="CHEBI:28938"/>
        <dbReference type="ChEBI" id="CHEBI:29985"/>
        <dbReference type="ChEBI" id="CHEBI:58359"/>
        <dbReference type="EC" id="3.5.1.2"/>
    </reaction>
</comment>
<reference evidence="5 6" key="1">
    <citation type="journal article" date="2018" name="Mol. Genet. Genomics">
        <title>The red deer Cervus elaphus genome CerEla1.0: sequencing, annotating, genes, and chromosomes.</title>
        <authorList>
            <person name="Bana N.A."/>
            <person name="Nyiri A."/>
            <person name="Nagy J."/>
            <person name="Frank K."/>
            <person name="Nagy T."/>
            <person name="Steger V."/>
            <person name="Schiller M."/>
            <person name="Lakatos P."/>
            <person name="Sugar L."/>
            <person name="Horn P."/>
            <person name="Barta E."/>
            <person name="Orosz L."/>
        </authorList>
    </citation>
    <scope>NUCLEOTIDE SEQUENCE [LARGE SCALE GENOMIC DNA]</scope>
    <source>
        <strain evidence="5">Hungarian</strain>
    </source>
</reference>
<evidence type="ECO:0000313" key="6">
    <source>
        <dbReference type="Proteomes" id="UP000242450"/>
    </source>
</evidence>
<dbReference type="PANTHER" id="PTHR12544:SF49">
    <property type="entry name" value="GLUTAMINASE KIDNEY ISOFORM, MITOCHONDRIAL"/>
    <property type="match status" value="1"/>
</dbReference>
<dbReference type="InterPro" id="IPR012338">
    <property type="entry name" value="Beta-lactam/transpept-like"/>
</dbReference>
<dbReference type="AlphaFoldDB" id="A0A212C2I9"/>
<comment type="similarity">
    <text evidence="1">Belongs to the glutaminase family.</text>
</comment>
<evidence type="ECO:0000256" key="3">
    <source>
        <dbReference type="ARBA" id="ARBA00022801"/>
    </source>
</evidence>
<dbReference type="GO" id="GO:0006537">
    <property type="term" value="P:glutamate biosynthetic process"/>
    <property type="evidence" value="ECO:0007669"/>
    <property type="project" value="TreeGrafter"/>
</dbReference>
<dbReference type="GO" id="GO:0006543">
    <property type="term" value="P:L-glutamine catabolic process"/>
    <property type="evidence" value="ECO:0007669"/>
    <property type="project" value="TreeGrafter"/>
</dbReference>
<keyword evidence="6" id="KW-1185">Reference proteome</keyword>
<evidence type="ECO:0000256" key="4">
    <source>
        <dbReference type="ARBA" id="ARBA00049534"/>
    </source>
</evidence>
<dbReference type="EMBL" id="MKHE01000033">
    <property type="protein sequence ID" value="OWK00074.1"/>
    <property type="molecule type" value="Genomic_DNA"/>
</dbReference>
<accession>A0A212C2I9</accession>
<keyword evidence="3" id="KW-0378">Hydrolase</keyword>
<evidence type="ECO:0000256" key="2">
    <source>
        <dbReference type="ARBA" id="ARBA00012918"/>
    </source>
</evidence>
<protein>
    <recommendedName>
        <fullName evidence="2">glutaminase</fullName>
        <ecNumber evidence="2">3.5.1.2</ecNumber>
    </recommendedName>
</protein>
<evidence type="ECO:0000256" key="1">
    <source>
        <dbReference type="ARBA" id="ARBA00011076"/>
    </source>
</evidence>